<organism evidence="2 3">
    <name type="scientific">Asparagus officinalis</name>
    <name type="common">Garden asparagus</name>
    <dbReference type="NCBI Taxonomy" id="4686"/>
    <lineage>
        <taxon>Eukaryota</taxon>
        <taxon>Viridiplantae</taxon>
        <taxon>Streptophyta</taxon>
        <taxon>Embryophyta</taxon>
        <taxon>Tracheophyta</taxon>
        <taxon>Spermatophyta</taxon>
        <taxon>Magnoliopsida</taxon>
        <taxon>Liliopsida</taxon>
        <taxon>Asparagales</taxon>
        <taxon>Asparagaceae</taxon>
        <taxon>Asparagoideae</taxon>
        <taxon>Asparagus</taxon>
    </lineage>
</organism>
<protein>
    <submittedName>
        <fullName evidence="2">Uncharacterized protein</fullName>
    </submittedName>
</protein>
<feature type="compositionally biased region" description="Basic and acidic residues" evidence="1">
    <location>
        <begin position="24"/>
        <end position="35"/>
    </location>
</feature>
<evidence type="ECO:0000313" key="2">
    <source>
        <dbReference type="EMBL" id="ONK81422.1"/>
    </source>
</evidence>
<accession>A0A5P1FTK3</accession>
<evidence type="ECO:0000313" key="3">
    <source>
        <dbReference type="Proteomes" id="UP000243459"/>
    </source>
</evidence>
<keyword evidence="3" id="KW-1185">Reference proteome</keyword>
<proteinExistence type="predicted"/>
<gene>
    <name evidence="2" type="ORF">A4U43_C01F28920</name>
</gene>
<reference evidence="3" key="1">
    <citation type="journal article" date="2017" name="Nat. Commun.">
        <title>The asparagus genome sheds light on the origin and evolution of a young Y chromosome.</title>
        <authorList>
            <person name="Harkess A."/>
            <person name="Zhou J."/>
            <person name="Xu C."/>
            <person name="Bowers J.E."/>
            <person name="Van der Hulst R."/>
            <person name="Ayyampalayam S."/>
            <person name="Mercati F."/>
            <person name="Riccardi P."/>
            <person name="McKain M.R."/>
            <person name="Kakrana A."/>
            <person name="Tang H."/>
            <person name="Ray J."/>
            <person name="Groenendijk J."/>
            <person name="Arikit S."/>
            <person name="Mathioni S.M."/>
            <person name="Nakano M."/>
            <person name="Shan H."/>
            <person name="Telgmann-Rauber A."/>
            <person name="Kanno A."/>
            <person name="Yue Z."/>
            <person name="Chen H."/>
            <person name="Li W."/>
            <person name="Chen Y."/>
            <person name="Xu X."/>
            <person name="Zhang Y."/>
            <person name="Luo S."/>
            <person name="Chen H."/>
            <person name="Gao J."/>
            <person name="Mao Z."/>
            <person name="Pires J.C."/>
            <person name="Luo M."/>
            <person name="Kudrna D."/>
            <person name="Wing R.A."/>
            <person name="Meyers B.C."/>
            <person name="Yi K."/>
            <person name="Kong H."/>
            <person name="Lavrijsen P."/>
            <person name="Sunseri F."/>
            <person name="Falavigna A."/>
            <person name="Ye Y."/>
            <person name="Leebens-Mack J.H."/>
            <person name="Chen G."/>
        </authorList>
    </citation>
    <scope>NUCLEOTIDE SEQUENCE [LARGE SCALE GENOMIC DNA]</scope>
    <source>
        <strain evidence="3">cv. DH0086</strain>
    </source>
</reference>
<dbReference type="AlphaFoldDB" id="A0A5P1FTK3"/>
<dbReference type="EMBL" id="CM007381">
    <property type="protein sequence ID" value="ONK81422.1"/>
    <property type="molecule type" value="Genomic_DNA"/>
</dbReference>
<name>A0A5P1FTK3_ASPOF</name>
<dbReference type="Proteomes" id="UP000243459">
    <property type="component" value="Chromosome 1"/>
</dbReference>
<evidence type="ECO:0000256" key="1">
    <source>
        <dbReference type="SAM" id="MobiDB-lite"/>
    </source>
</evidence>
<feature type="region of interest" description="Disordered" evidence="1">
    <location>
        <begin position="1"/>
        <end position="59"/>
    </location>
</feature>
<sequence>MRMRRAKGEAAIGESSEVEDVEWSEGRSHRREMGKPADALANGRFGFGKGKNRDQKLPIRSPQYSEPMILFLKSLENPKPLKILIHFRRPPSVPLSEPISRNLGLFLGLVVIKLKLAFSPSILGPRVSHSPIILPISTAASVESLETSIRIKNPRISPSKLELFFDNSPYFVPGADRFQTTMSSEGFILHTPFPDSHRRSSLKKLRSVDSSEASFQPQEASISLSLHLALGASSSSDDDKRGSL</sequence>
<dbReference type="Gramene" id="ONK81422">
    <property type="protein sequence ID" value="ONK81422"/>
    <property type="gene ID" value="A4U43_C01F28920"/>
</dbReference>